<proteinExistence type="predicted"/>
<evidence type="ECO:0000313" key="1">
    <source>
        <dbReference type="EMBL" id="AIA64762.1"/>
    </source>
</evidence>
<name>A0A060AMC2_9CAUD</name>
<gene>
    <name evidence="1" type="ORF">CR8_232</name>
</gene>
<reference evidence="1 2" key="1">
    <citation type="submission" date="2013-04" db="EMBL/GenBank/DDBJ databases">
        <title>Complete Genome Sequence of Cronobacter sakazakii Bacteriophage CR8.</title>
        <authorList>
            <person name="Kim Y."/>
            <person name="Shin H."/>
            <person name="Ryu S."/>
        </authorList>
    </citation>
    <scope>NUCLEOTIDE SEQUENCE [LARGE SCALE GENOMIC DNA]</scope>
</reference>
<dbReference type="EMBL" id="KC954774">
    <property type="protein sequence ID" value="AIA64762.1"/>
    <property type="molecule type" value="Genomic_DNA"/>
</dbReference>
<protein>
    <submittedName>
        <fullName evidence="1">Uncharacterized protein</fullName>
    </submittedName>
</protein>
<dbReference type="GO" id="GO:0003676">
    <property type="term" value="F:nucleic acid binding"/>
    <property type="evidence" value="ECO:0007669"/>
    <property type="project" value="InterPro"/>
</dbReference>
<dbReference type="InterPro" id="IPR036397">
    <property type="entry name" value="RNaseH_sf"/>
</dbReference>
<dbReference type="Gene3D" id="3.30.420.10">
    <property type="entry name" value="Ribonuclease H-like superfamily/Ribonuclease H"/>
    <property type="match status" value="1"/>
</dbReference>
<sequence>MRLLTIDQSLSSCAYVVLEDGVPIFKEVLHTTGSEKKAKDSKGWCMYFEHTAEQIAYITGQIAGVCDSFDVDHIVLESLSLGSVGDATRDLAGLFYSIQLTLLRDGYTMDQIHVIAPTSVKSWARKWLPGEEQETLNDSGTKMVKVKMGKNEMMRVCEILHPGFLKGYNKSGKNGGATDLADAILIGGCFLERNGERLGFNLKERNT</sequence>
<dbReference type="KEGG" id="vg:19686983"/>
<keyword evidence="2" id="KW-1185">Reference proteome</keyword>
<organism evidence="1 2">
    <name type="scientific">Cronobacter phage CR8</name>
    <dbReference type="NCBI Taxonomy" id="1327934"/>
    <lineage>
        <taxon>Viruses</taxon>
        <taxon>Duplodnaviria</taxon>
        <taxon>Heunggongvirae</taxon>
        <taxon>Uroviricota</taxon>
        <taxon>Caudoviricetes</taxon>
        <taxon>Vequintavirinae</taxon>
        <taxon>Certrevirus</taxon>
        <taxon>Certrevirus CR8</taxon>
    </lineage>
</organism>
<accession>A0A060AMC2</accession>
<dbReference type="Proteomes" id="UP000026984">
    <property type="component" value="Segment"/>
</dbReference>
<dbReference type="RefSeq" id="YP_009042469.1">
    <property type="nucleotide sequence ID" value="NC_024354.1"/>
</dbReference>
<evidence type="ECO:0000313" key="2">
    <source>
        <dbReference type="Proteomes" id="UP000026984"/>
    </source>
</evidence>
<dbReference type="GeneID" id="19686983"/>